<proteinExistence type="predicted"/>
<gene>
    <name evidence="1" type="ORF">VFSR5_1697</name>
</gene>
<dbReference type="RefSeq" id="WP_005419898.1">
    <property type="nucleotide sequence ID" value="NZ_CM001400.1"/>
</dbReference>
<dbReference type="Proteomes" id="UP000004521">
    <property type="component" value="Chromosome I"/>
</dbReference>
<dbReference type="AlphaFoldDB" id="A0AAV3ET23"/>
<name>A0AAV3ET23_ALIFS</name>
<sequence>MLSDALILDGWKTSVEEVDKLSTKLNKMKDKNAKLGITTTESQHQTIATSYHNQPKQSLSGNIIPMSKATPLTNQTVKSQAEVALTIKSDKPVTIDKAKSEKGTDLSLDVGI</sequence>
<organism evidence="1 2">
    <name type="scientific">Aliivibrio fischeri SR5</name>
    <dbReference type="NCBI Taxonomy" id="1088719"/>
    <lineage>
        <taxon>Bacteria</taxon>
        <taxon>Pseudomonadati</taxon>
        <taxon>Pseudomonadota</taxon>
        <taxon>Gammaproteobacteria</taxon>
        <taxon>Vibrionales</taxon>
        <taxon>Vibrionaceae</taxon>
        <taxon>Aliivibrio</taxon>
    </lineage>
</organism>
<protein>
    <submittedName>
        <fullName evidence="1">Uncharacterized protein</fullName>
    </submittedName>
</protein>
<evidence type="ECO:0000313" key="1">
    <source>
        <dbReference type="EMBL" id="EHN70052.1"/>
    </source>
</evidence>
<dbReference type="EMBL" id="AHIH01000005">
    <property type="protein sequence ID" value="EHN70052.1"/>
    <property type="molecule type" value="Genomic_DNA"/>
</dbReference>
<evidence type="ECO:0000313" key="2">
    <source>
        <dbReference type="Proteomes" id="UP000004521"/>
    </source>
</evidence>
<comment type="caution">
    <text evidence="1">The sequence shown here is derived from an EMBL/GenBank/DDBJ whole genome shotgun (WGS) entry which is preliminary data.</text>
</comment>
<accession>A0AAV3ET23</accession>
<reference evidence="1 2" key="1">
    <citation type="journal article" date="2012" name="J. Bacteriol.">
        <title>Draft Genome Sequence of Vibrio fischeri SR5, a Strain Isolated from the Light Organ of the Mediterranean Squid Sepiola robusta.</title>
        <authorList>
            <person name="Gyllborg M.C."/>
            <person name="Sahl J.W."/>
            <person name="Cronin D.C.III."/>
            <person name="Rasko D.A."/>
            <person name="Mandel M.J."/>
        </authorList>
    </citation>
    <scope>NUCLEOTIDE SEQUENCE [LARGE SCALE GENOMIC DNA]</scope>
    <source>
        <strain evidence="1 2">SR5</strain>
    </source>
</reference>